<dbReference type="Gene3D" id="3.30.230.10">
    <property type="match status" value="1"/>
</dbReference>
<evidence type="ECO:0000259" key="5">
    <source>
        <dbReference type="Pfam" id="PF00288"/>
    </source>
</evidence>
<evidence type="ECO:0000313" key="7">
    <source>
        <dbReference type="Proteomes" id="UP000076510"/>
    </source>
</evidence>
<feature type="domain" description="GHMP kinase N-terminal" evidence="5">
    <location>
        <begin position="71"/>
        <end position="134"/>
    </location>
</feature>
<dbReference type="GO" id="GO:0005524">
    <property type="term" value="F:ATP binding"/>
    <property type="evidence" value="ECO:0007669"/>
    <property type="project" value="UniProtKB-KW"/>
</dbReference>
<dbReference type="SUPFAM" id="SSF54211">
    <property type="entry name" value="Ribosomal protein S5 domain 2-like"/>
    <property type="match status" value="1"/>
</dbReference>
<gene>
    <name evidence="6" type="ORF">AV649_16250</name>
</gene>
<reference evidence="7" key="1">
    <citation type="submission" date="2016-01" db="EMBL/GenBank/DDBJ databases">
        <title>Whole genome sequencing of Bhargavaea cecembensis T14.</title>
        <authorList>
            <person name="Hong K.W."/>
        </authorList>
    </citation>
    <scope>NUCLEOTIDE SEQUENCE [LARGE SCALE GENOMIC DNA]</scope>
    <source>
        <strain evidence="7">M19</strain>
    </source>
</reference>
<organism evidence="6 7">
    <name type="scientific">Rossellomorea marisflavi</name>
    <dbReference type="NCBI Taxonomy" id="189381"/>
    <lineage>
        <taxon>Bacteria</taxon>
        <taxon>Bacillati</taxon>
        <taxon>Bacillota</taxon>
        <taxon>Bacilli</taxon>
        <taxon>Bacillales</taxon>
        <taxon>Bacillaceae</taxon>
        <taxon>Rossellomorea</taxon>
    </lineage>
</organism>
<dbReference type="InterPro" id="IPR014721">
    <property type="entry name" value="Ribsml_uS5_D2-typ_fold_subgr"/>
</dbReference>
<sequence length="301" mass="33557">MLKTPDRLELRGVGISSGTFGELLQGVLTNGKPFLVTLPINRYSKATFKPDLLSDTIEVHPSFKLKAKRLCERILVEHNLPLGGTLTVESTIPIGKGLASSSADLVAVSRAIESAYDFTMDINTLQRYLADIEPTDGVMYSSIVSYYHREAKLKDHIGPLPSLTIVSHDEGGEINTIEFNKRHQPYESSHKEEYDRLLKDLIHAIQEKDLKGIGEVTTRSAILHQTIAPKKTLYQMMKINEEVNGLGVVIAHSGTYIGVLLSQEDEGYYRKLKMAKERVCQLTGQVQVMHTITKEECPSGY</sequence>
<dbReference type="InterPro" id="IPR006204">
    <property type="entry name" value="GHMP_kinase_N_dom"/>
</dbReference>
<accession>A0A0J5V2W6</accession>
<keyword evidence="3" id="KW-0418">Kinase</keyword>
<dbReference type="AlphaFoldDB" id="A0A0J5V2W6"/>
<evidence type="ECO:0000256" key="4">
    <source>
        <dbReference type="ARBA" id="ARBA00022840"/>
    </source>
</evidence>
<dbReference type="PANTHER" id="PTHR43527">
    <property type="entry name" value="4-DIPHOSPHOCYTIDYL-2-C-METHYL-D-ERYTHRITOL KINASE, CHLOROPLASTIC"/>
    <property type="match status" value="1"/>
</dbReference>
<dbReference type="PIRSF" id="PIRSF033887">
    <property type="entry name" value="PduX"/>
    <property type="match status" value="1"/>
</dbReference>
<keyword evidence="4" id="KW-0067">ATP-binding</keyword>
<dbReference type="InterPro" id="IPR020568">
    <property type="entry name" value="Ribosomal_Su5_D2-typ_SF"/>
</dbReference>
<name>A0A0J5V2W6_9BACI</name>
<protein>
    <recommendedName>
        <fullName evidence="5">GHMP kinase N-terminal domain-containing protein</fullName>
    </recommendedName>
</protein>
<dbReference type="PATRIC" id="fig|189381.10.peg.969"/>
<dbReference type="OrthoDB" id="4548147at2"/>
<evidence type="ECO:0000256" key="2">
    <source>
        <dbReference type="ARBA" id="ARBA00022741"/>
    </source>
</evidence>
<dbReference type="Proteomes" id="UP000076510">
    <property type="component" value="Unassembled WGS sequence"/>
</dbReference>
<evidence type="ECO:0000313" key="6">
    <source>
        <dbReference type="EMBL" id="KZE51198.1"/>
    </source>
</evidence>
<dbReference type="Pfam" id="PF00288">
    <property type="entry name" value="GHMP_kinases_N"/>
    <property type="match status" value="1"/>
</dbReference>
<evidence type="ECO:0000256" key="1">
    <source>
        <dbReference type="ARBA" id="ARBA00022679"/>
    </source>
</evidence>
<evidence type="ECO:0000256" key="3">
    <source>
        <dbReference type="ARBA" id="ARBA00022777"/>
    </source>
</evidence>
<keyword evidence="1" id="KW-0808">Transferase</keyword>
<proteinExistence type="predicted"/>
<dbReference type="PANTHER" id="PTHR43527:SF1">
    <property type="entry name" value="L-THREONINE KINASE"/>
    <property type="match status" value="1"/>
</dbReference>
<dbReference type="InterPro" id="IPR012363">
    <property type="entry name" value="PduX"/>
</dbReference>
<dbReference type="EMBL" id="LQQY01000009">
    <property type="protein sequence ID" value="KZE51198.1"/>
    <property type="molecule type" value="Genomic_DNA"/>
</dbReference>
<keyword evidence="2" id="KW-0547">Nucleotide-binding</keyword>
<comment type="caution">
    <text evidence="6">The sequence shown here is derived from an EMBL/GenBank/DDBJ whole genome shotgun (WGS) entry which is preliminary data.</text>
</comment>
<dbReference type="GO" id="GO:0016301">
    <property type="term" value="F:kinase activity"/>
    <property type="evidence" value="ECO:0007669"/>
    <property type="project" value="UniProtKB-KW"/>
</dbReference>